<evidence type="ECO:0000259" key="10">
    <source>
        <dbReference type="Pfam" id="PF01909"/>
    </source>
</evidence>
<evidence type="ECO:0000256" key="7">
    <source>
        <dbReference type="ARBA" id="ARBA00022840"/>
    </source>
</evidence>
<name>A0A856MRY0_9CYAN</name>
<feature type="domain" description="Polymerase nucleotidyl transferase" evidence="10">
    <location>
        <begin position="13"/>
        <end position="93"/>
    </location>
</feature>
<dbReference type="GO" id="GO:0005524">
    <property type="term" value="F:ATP binding"/>
    <property type="evidence" value="ECO:0007669"/>
    <property type="project" value="UniProtKB-KW"/>
</dbReference>
<dbReference type="InterPro" id="IPR043519">
    <property type="entry name" value="NT_sf"/>
</dbReference>
<dbReference type="AlphaFoldDB" id="A0A856MRY0"/>
<keyword evidence="8" id="KW-0460">Magnesium</keyword>
<sequence>MGIDELLLPYREQILQIAAQHGAYNIRVFGSVARGEARRDSDVDFLVEIEPKRTLLDQIALIQSLEKLLKRKVDVAESETLHECIRERVLNEAVML</sequence>
<dbReference type="CDD" id="cd05403">
    <property type="entry name" value="NT_KNTase_like"/>
    <property type="match status" value="1"/>
</dbReference>
<protein>
    <submittedName>
        <fullName evidence="11">DNA polymerase subunit beta</fullName>
    </submittedName>
</protein>
<evidence type="ECO:0000256" key="4">
    <source>
        <dbReference type="ARBA" id="ARBA00022695"/>
    </source>
</evidence>
<evidence type="ECO:0000313" key="11">
    <source>
        <dbReference type="EMBL" id="QDL12431.1"/>
    </source>
</evidence>
<organism evidence="11 12">
    <name type="scientific">Brasilonema sennae CENA114</name>
    <dbReference type="NCBI Taxonomy" id="415709"/>
    <lineage>
        <taxon>Bacteria</taxon>
        <taxon>Bacillati</taxon>
        <taxon>Cyanobacteriota</taxon>
        <taxon>Cyanophyceae</taxon>
        <taxon>Nostocales</taxon>
        <taxon>Scytonemataceae</taxon>
        <taxon>Brasilonema</taxon>
        <taxon>Bromeliae group (in: Brasilonema)</taxon>
    </lineage>
</organism>
<evidence type="ECO:0000256" key="2">
    <source>
        <dbReference type="ARBA" id="ARBA00022649"/>
    </source>
</evidence>
<comment type="cofactor">
    <cofactor evidence="1">
        <name>Mg(2+)</name>
        <dbReference type="ChEBI" id="CHEBI:18420"/>
    </cofactor>
</comment>
<reference evidence="11 12" key="1">
    <citation type="submission" date="2018-06" db="EMBL/GenBank/DDBJ databases">
        <title>Comparative genomics of Brasilonema spp. strains.</title>
        <authorList>
            <person name="Alvarenga D.O."/>
            <person name="Fiore M.F."/>
            <person name="Varani A.M."/>
        </authorList>
    </citation>
    <scope>NUCLEOTIDE SEQUENCE [LARGE SCALE GENOMIC DNA]</scope>
    <source>
        <strain evidence="11 12">CENA114</strain>
    </source>
</reference>
<gene>
    <name evidence="11" type="ORF">DP114_26240</name>
</gene>
<dbReference type="InterPro" id="IPR052038">
    <property type="entry name" value="Type-VII_TA_antitoxin"/>
</dbReference>
<evidence type="ECO:0000256" key="9">
    <source>
        <dbReference type="ARBA" id="ARBA00038276"/>
    </source>
</evidence>
<keyword evidence="12" id="KW-1185">Reference proteome</keyword>
<dbReference type="EMBL" id="CP030118">
    <property type="protein sequence ID" value="QDL12431.1"/>
    <property type="molecule type" value="Genomic_DNA"/>
</dbReference>
<evidence type="ECO:0000256" key="3">
    <source>
        <dbReference type="ARBA" id="ARBA00022679"/>
    </source>
</evidence>
<dbReference type="KEGG" id="bsen:DP114_26240"/>
<evidence type="ECO:0000256" key="8">
    <source>
        <dbReference type="ARBA" id="ARBA00022842"/>
    </source>
</evidence>
<dbReference type="RefSeq" id="WP_171978301.1">
    <property type="nucleotide sequence ID" value="NZ_CAWOXK010000001.1"/>
</dbReference>
<dbReference type="GO" id="GO:0046872">
    <property type="term" value="F:metal ion binding"/>
    <property type="evidence" value="ECO:0007669"/>
    <property type="project" value="UniProtKB-KW"/>
</dbReference>
<dbReference type="PANTHER" id="PTHR33571">
    <property type="entry name" value="SSL8005 PROTEIN"/>
    <property type="match status" value="1"/>
</dbReference>
<keyword evidence="6" id="KW-0547">Nucleotide-binding</keyword>
<dbReference type="SUPFAM" id="SSF81301">
    <property type="entry name" value="Nucleotidyltransferase"/>
    <property type="match status" value="1"/>
</dbReference>
<dbReference type="InterPro" id="IPR002934">
    <property type="entry name" value="Polymerase_NTP_transf_dom"/>
</dbReference>
<comment type="similarity">
    <text evidence="9">Belongs to the MntA antitoxin family.</text>
</comment>
<dbReference type="Pfam" id="PF01909">
    <property type="entry name" value="NTP_transf_2"/>
    <property type="match status" value="1"/>
</dbReference>
<dbReference type="Gene3D" id="3.30.460.10">
    <property type="entry name" value="Beta Polymerase, domain 2"/>
    <property type="match status" value="1"/>
</dbReference>
<proteinExistence type="inferred from homology"/>
<keyword evidence="2" id="KW-1277">Toxin-antitoxin system</keyword>
<keyword evidence="3" id="KW-0808">Transferase</keyword>
<dbReference type="Proteomes" id="UP000503129">
    <property type="component" value="Chromosome"/>
</dbReference>
<evidence type="ECO:0000256" key="1">
    <source>
        <dbReference type="ARBA" id="ARBA00001946"/>
    </source>
</evidence>
<dbReference type="GO" id="GO:0016779">
    <property type="term" value="F:nucleotidyltransferase activity"/>
    <property type="evidence" value="ECO:0007669"/>
    <property type="project" value="UniProtKB-KW"/>
</dbReference>
<keyword evidence="4" id="KW-0548">Nucleotidyltransferase</keyword>
<evidence type="ECO:0000256" key="6">
    <source>
        <dbReference type="ARBA" id="ARBA00022741"/>
    </source>
</evidence>
<keyword evidence="5" id="KW-0479">Metal-binding</keyword>
<evidence type="ECO:0000313" key="12">
    <source>
        <dbReference type="Proteomes" id="UP000503129"/>
    </source>
</evidence>
<dbReference type="PANTHER" id="PTHR33571:SF12">
    <property type="entry name" value="BSL3053 PROTEIN"/>
    <property type="match status" value="1"/>
</dbReference>
<accession>A0A856MRY0</accession>
<keyword evidence="7" id="KW-0067">ATP-binding</keyword>
<evidence type="ECO:0000256" key="5">
    <source>
        <dbReference type="ARBA" id="ARBA00022723"/>
    </source>
</evidence>